<proteinExistence type="predicted"/>
<evidence type="ECO:0000256" key="1">
    <source>
        <dbReference type="SAM" id="MobiDB-lite"/>
    </source>
</evidence>
<evidence type="ECO:0000313" key="3">
    <source>
        <dbReference type="Proteomes" id="UP001595765"/>
    </source>
</evidence>
<organism evidence="2 3">
    <name type="scientific">Streptomyces polygonati</name>
    <dbReference type="NCBI Taxonomy" id="1617087"/>
    <lineage>
        <taxon>Bacteria</taxon>
        <taxon>Bacillati</taxon>
        <taxon>Actinomycetota</taxon>
        <taxon>Actinomycetes</taxon>
        <taxon>Kitasatosporales</taxon>
        <taxon>Streptomycetaceae</taxon>
        <taxon>Streptomyces</taxon>
    </lineage>
</organism>
<name>A0ABV8HDD5_9ACTN</name>
<evidence type="ECO:0000313" key="2">
    <source>
        <dbReference type="EMBL" id="MFC4030079.1"/>
    </source>
</evidence>
<comment type="caution">
    <text evidence="2">The sequence shown here is derived from an EMBL/GenBank/DDBJ whole genome shotgun (WGS) entry which is preliminary data.</text>
</comment>
<protein>
    <submittedName>
        <fullName evidence="2">Uncharacterized protein</fullName>
    </submittedName>
</protein>
<accession>A0ABV8HDD5</accession>
<reference evidence="3" key="1">
    <citation type="journal article" date="2019" name="Int. J. Syst. Evol. Microbiol.">
        <title>The Global Catalogue of Microorganisms (GCM) 10K type strain sequencing project: providing services to taxonomists for standard genome sequencing and annotation.</title>
        <authorList>
            <consortium name="The Broad Institute Genomics Platform"/>
            <consortium name="The Broad Institute Genome Sequencing Center for Infectious Disease"/>
            <person name="Wu L."/>
            <person name="Ma J."/>
        </authorList>
    </citation>
    <scope>NUCLEOTIDE SEQUENCE [LARGE SCALE GENOMIC DNA]</scope>
    <source>
        <strain evidence="3">CGMCC 4.7237</strain>
    </source>
</reference>
<dbReference type="EMBL" id="JBHSBB010000001">
    <property type="protein sequence ID" value="MFC4030079.1"/>
    <property type="molecule type" value="Genomic_DNA"/>
</dbReference>
<dbReference type="RefSeq" id="WP_386424967.1">
    <property type="nucleotide sequence ID" value="NZ_JBHSBB010000001.1"/>
</dbReference>
<keyword evidence="3" id="KW-1185">Reference proteome</keyword>
<dbReference type="Proteomes" id="UP001595765">
    <property type="component" value="Unassembled WGS sequence"/>
</dbReference>
<feature type="region of interest" description="Disordered" evidence="1">
    <location>
        <begin position="44"/>
        <end position="73"/>
    </location>
</feature>
<gene>
    <name evidence="2" type="ORF">ACFO3J_01180</name>
</gene>
<sequence length="73" mass="7876">MTDLDHLLLALVCAQSLLRLSDAVALWLTLRGRAELARATAVASREQAGRGGHAEVPAAQRLRKSSVKEENRG</sequence>